<protein>
    <submittedName>
        <fullName evidence="3">Class II fructose-bisphosphate aldolase</fullName>
    </submittedName>
</protein>
<feature type="binding site" evidence="2">
    <location>
        <position position="103"/>
    </location>
    <ligand>
        <name>Zn(2+)</name>
        <dbReference type="ChEBI" id="CHEBI:29105"/>
        <label>2</label>
    </ligand>
</feature>
<name>A0A4R5KXM6_9BACL</name>
<feature type="binding site" evidence="2">
    <location>
        <position position="82"/>
    </location>
    <ligand>
        <name>Zn(2+)</name>
        <dbReference type="ChEBI" id="CHEBI:29105"/>
        <label>1</label>
        <note>catalytic</note>
    </ligand>
</feature>
<dbReference type="Gene3D" id="3.20.20.70">
    <property type="entry name" value="Aldolase class I"/>
    <property type="match status" value="1"/>
</dbReference>
<evidence type="ECO:0000256" key="2">
    <source>
        <dbReference type="PIRSR" id="PIRSR001359-3"/>
    </source>
</evidence>
<dbReference type="PANTHER" id="PTHR30304">
    <property type="entry name" value="D-TAGATOSE-1,6-BISPHOSPHATE ALDOLASE"/>
    <property type="match status" value="1"/>
</dbReference>
<dbReference type="NCBIfam" id="TIGR00167">
    <property type="entry name" value="cbbA"/>
    <property type="match status" value="1"/>
</dbReference>
<dbReference type="PIRSF" id="PIRSF001359">
    <property type="entry name" value="F_bP_aldolase_II"/>
    <property type="match status" value="1"/>
</dbReference>
<feature type="binding site" evidence="2">
    <location>
        <position position="133"/>
    </location>
    <ligand>
        <name>Zn(2+)</name>
        <dbReference type="ChEBI" id="CHEBI:29105"/>
        <label>2</label>
    </ligand>
</feature>
<dbReference type="OrthoDB" id="9803995at2"/>
<dbReference type="InterPro" id="IPR000771">
    <property type="entry name" value="FBA_II"/>
</dbReference>
<dbReference type="PANTHER" id="PTHR30304:SF0">
    <property type="entry name" value="D-TAGATOSE-1,6-BISPHOSPHATE ALDOLASE SUBUNIT GATY-RELATED"/>
    <property type="match status" value="1"/>
</dbReference>
<proteinExistence type="predicted"/>
<keyword evidence="2" id="KW-0479">Metal-binding</keyword>
<sequence length="281" mass="30250">MLVTLKELVDRAAAGDYAVPAFNVYGYEDIAPVIRAAEELGAPVILAANIPAIKHMPLDYLAPQMLAAAQGASVPVCVHLDHGKDLPSCMEAIRHGFSSVMYDGSQLPLKDNIRTTEEIAEYAHAHGVSVEAEIGSVGYSDPSIAMKHILSDPEEVELFVRKTGIDAVAVSVGTVHRMETQGASIDFGLLQRIEDSVRVPLVIHGSSGVPDADLTRLVKTRVGKINIGTALRMAFGHTMRAEMERNPQAFDRVSLFQEPMKAVEAAAKQKLILMGCRGKGL</sequence>
<comment type="cofactor">
    <cofactor evidence="2">
        <name>Zn(2+)</name>
        <dbReference type="ChEBI" id="CHEBI:29105"/>
    </cofactor>
    <text evidence="2">Binds 2 Zn(2+) ions per subunit. One is catalytic and the other provides a structural contribution.</text>
</comment>
<reference evidence="3 4" key="1">
    <citation type="submission" date="2019-03" db="EMBL/GenBank/DDBJ databases">
        <title>This is whole genome sequence of Paenibacillus sp MS74 strain.</title>
        <authorList>
            <person name="Trinh H.N."/>
        </authorList>
    </citation>
    <scope>NUCLEOTIDE SEQUENCE [LARGE SCALE GENOMIC DNA]</scope>
    <source>
        <strain evidence="3 4">MS74</strain>
    </source>
</reference>
<dbReference type="RefSeq" id="WP_133225286.1">
    <property type="nucleotide sequence ID" value="NZ_SMRT01000001.1"/>
</dbReference>
<dbReference type="CDD" id="cd00947">
    <property type="entry name" value="TBP_aldolase_IIB"/>
    <property type="match status" value="1"/>
</dbReference>
<feature type="binding site" evidence="2">
    <location>
        <position position="176"/>
    </location>
    <ligand>
        <name>Zn(2+)</name>
        <dbReference type="ChEBI" id="CHEBI:29105"/>
        <label>1</label>
        <note>catalytic</note>
    </ligand>
</feature>
<evidence type="ECO:0000313" key="3">
    <source>
        <dbReference type="EMBL" id="TDG00577.1"/>
    </source>
</evidence>
<dbReference type="InterPro" id="IPR013785">
    <property type="entry name" value="Aldolase_TIM"/>
</dbReference>
<feature type="active site" description="Proton donor" evidence="1">
    <location>
        <position position="81"/>
    </location>
</feature>
<evidence type="ECO:0000256" key="1">
    <source>
        <dbReference type="PIRSR" id="PIRSR001359-1"/>
    </source>
</evidence>
<feature type="binding site" evidence="2">
    <location>
        <position position="204"/>
    </location>
    <ligand>
        <name>Zn(2+)</name>
        <dbReference type="ChEBI" id="CHEBI:29105"/>
        <label>1</label>
        <note>catalytic</note>
    </ligand>
</feature>
<accession>A0A4R5KXM6</accession>
<dbReference type="GO" id="GO:0008270">
    <property type="term" value="F:zinc ion binding"/>
    <property type="evidence" value="ECO:0007669"/>
    <property type="project" value="InterPro"/>
</dbReference>
<dbReference type="Proteomes" id="UP000295636">
    <property type="component" value="Unassembled WGS sequence"/>
</dbReference>
<keyword evidence="2" id="KW-0862">Zinc</keyword>
<gene>
    <name evidence="3" type="ORF">E1757_02810</name>
</gene>
<dbReference type="GO" id="GO:0005975">
    <property type="term" value="P:carbohydrate metabolic process"/>
    <property type="evidence" value="ECO:0007669"/>
    <property type="project" value="InterPro"/>
</dbReference>
<dbReference type="GO" id="GO:0016832">
    <property type="term" value="F:aldehyde-lyase activity"/>
    <property type="evidence" value="ECO:0007669"/>
    <property type="project" value="InterPro"/>
</dbReference>
<keyword evidence="4" id="KW-1185">Reference proteome</keyword>
<dbReference type="EMBL" id="SMRT01000001">
    <property type="protein sequence ID" value="TDG00577.1"/>
    <property type="molecule type" value="Genomic_DNA"/>
</dbReference>
<organism evidence="3 4">
    <name type="scientific">Paenibacillus piri</name>
    <dbReference type="NCBI Taxonomy" id="2547395"/>
    <lineage>
        <taxon>Bacteria</taxon>
        <taxon>Bacillati</taxon>
        <taxon>Bacillota</taxon>
        <taxon>Bacilli</taxon>
        <taxon>Bacillales</taxon>
        <taxon>Paenibacillaceae</taxon>
        <taxon>Paenibacillus</taxon>
    </lineage>
</organism>
<dbReference type="SUPFAM" id="SSF51569">
    <property type="entry name" value="Aldolase"/>
    <property type="match status" value="1"/>
</dbReference>
<comment type="caution">
    <text evidence="3">The sequence shown here is derived from an EMBL/GenBank/DDBJ whole genome shotgun (WGS) entry which is preliminary data.</text>
</comment>
<dbReference type="InterPro" id="IPR050246">
    <property type="entry name" value="Class_II_FBP_aldolase"/>
</dbReference>
<evidence type="ECO:0000313" key="4">
    <source>
        <dbReference type="Proteomes" id="UP000295636"/>
    </source>
</evidence>
<dbReference type="AlphaFoldDB" id="A0A4R5KXM6"/>
<dbReference type="Pfam" id="PF01116">
    <property type="entry name" value="F_bP_aldolase"/>
    <property type="match status" value="1"/>
</dbReference>